<sequence length="218" mass="25782">MNLEKEQEKMYSSGSGVYFVNTSTGTSTGISHEIKPDKKVYEPTQVYEQKIRQLLDKLKLQEQKYNILKGAHDKMLEDFKYNLKLLDERDAELQVKPKQTLIFSTFLPKNVKKEQYVLCSVFCVKKIQNLALETKEEKLKGLANELETRKAQERMQQERMQALQKQNQNLETDIKRLKQSIEKQMSDFDEEKKRIKQQHSILLSSFQQTFEQKIQLLQ</sequence>
<dbReference type="OrthoDB" id="568502at2759"/>
<organism evidence="2 3">
    <name type="scientific">Reticulomyxa filosa</name>
    <dbReference type="NCBI Taxonomy" id="46433"/>
    <lineage>
        <taxon>Eukaryota</taxon>
        <taxon>Sar</taxon>
        <taxon>Rhizaria</taxon>
        <taxon>Retaria</taxon>
        <taxon>Foraminifera</taxon>
        <taxon>Monothalamids</taxon>
        <taxon>Reticulomyxidae</taxon>
        <taxon>Reticulomyxa</taxon>
    </lineage>
</organism>
<accession>X6NPL7</accession>
<dbReference type="Proteomes" id="UP000023152">
    <property type="component" value="Unassembled WGS sequence"/>
</dbReference>
<dbReference type="AlphaFoldDB" id="X6NPL7"/>
<gene>
    <name evidence="2" type="ORF">RFI_09493</name>
</gene>
<keyword evidence="3" id="KW-1185">Reference proteome</keyword>
<evidence type="ECO:0000313" key="3">
    <source>
        <dbReference type="Proteomes" id="UP000023152"/>
    </source>
</evidence>
<evidence type="ECO:0000256" key="1">
    <source>
        <dbReference type="SAM" id="Coils"/>
    </source>
</evidence>
<reference evidence="2 3" key="1">
    <citation type="journal article" date="2013" name="Curr. Biol.">
        <title>The Genome of the Foraminiferan Reticulomyxa filosa.</title>
        <authorList>
            <person name="Glockner G."/>
            <person name="Hulsmann N."/>
            <person name="Schleicher M."/>
            <person name="Noegel A.A."/>
            <person name="Eichinger L."/>
            <person name="Gallinger C."/>
            <person name="Pawlowski J."/>
            <person name="Sierra R."/>
            <person name="Euteneuer U."/>
            <person name="Pillet L."/>
            <person name="Moustafa A."/>
            <person name="Platzer M."/>
            <person name="Groth M."/>
            <person name="Szafranski K."/>
            <person name="Schliwa M."/>
        </authorList>
    </citation>
    <scope>NUCLEOTIDE SEQUENCE [LARGE SCALE GENOMIC DNA]</scope>
</reference>
<comment type="caution">
    <text evidence="2">The sequence shown here is derived from an EMBL/GenBank/DDBJ whole genome shotgun (WGS) entry which is preliminary data.</text>
</comment>
<name>X6NPL7_RETFI</name>
<proteinExistence type="predicted"/>
<feature type="coiled-coil region" evidence="1">
    <location>
        <begin position="44"/>
        <end position="71"/>
    </location>
</feature>
<feature type="coiled-coil region" evidence="1">
    <location>
        <begin position="125"/>
        <end position="198"/>
    </location>
</feature>
<dbReference type="EMBL" id="ASPP01007132">
    <property type="protein sequence ID" value="ETO27639.1"/>
    <property type="molecule type" value="Genomic_DNA"/>
</dbReference>
<protein>
    <submittedName>
        <fullName evidence="2">Coiled-coil domain containing 57</fullName>
    </submittedName>
</protein>
<feature type="non-terminal residue" evidence="2">
    <location>
        <position position="218"/>
    </location>
</feature>
<evidence type="ECO:0000313" key="2">
    <source>
        <dbReference type="EMBL" id="ETO27639.1"/>
    </source>
</evidence>
<keyword evidence="1" id="KW-0175">Coiled coil</keyword>